<dbReference type="AlphaFoldDB" id="X1D2B4"/>
<keyword evidence="3" id="KW-0547">Nucleotide-binding</keyword>
<dbReference type="SUPFAM" id="SSF56801">
    <property type="entry name" value="Acetyl-CoA synthetase-like"/>
    <property type="match status" value="1"/>
</dbReference>
<evidence type="ECO:0000256" key="4">
    <source>
        <dbReference type="ARBA" id="ARBA00022840"/>
    </source>
</evidence>
<dbReference type="InterPro" id="IPR000873">
    <property type="entry name" value="AMP-dep_synth/lig_dom"/>
</dbReference>
<dbReference type="GO" id="GO:0005324">
    <property type="term" value="F:long-chain fatty acid transmembrane transporter activity"/>
    <property type="evidence" value="ECO:0007669"/>
    <property type="project" value="TreeGrafter"/>
</dbReference>
<evidence type="ECO:0000313" key="6">
    <source>
        <dbReference type="EMBL" id="GAH14911.1"/>
    </source>
</evidence>
<sequence>LEFNAERYSSNPAIYYEDVMYTYKEFNEKINQYSNYLLSLGVIKGEVINIFVENRPELLFLIATMSKIGSVGALINTRQRSSILRHSLTLNPVKIYIIGEELIDPFTK</sequence>
<dbReference type="Pfam" id="PF00501">
    <property type="entry name" value="AMP-binding"/>
    <property type="match status" value="1"/>
</dbReference>
<dbReference type="GO" id="GO:0044539">
    <property type="term" value="P:long-chain fatty acid import into cell"/>
    <property type="evidence" value="ECO:0007669"/>
    <property type="project" value="TreeGrafter"/>
</dbReference>
<dbReference type="PANTHER" id="PTHR43107:SF15">
    <property type="entry name" value="FATTY ACID TRANSPORT PROTEIN 3, ISOFORM A"/>
    <property type="match status" value="1"/>
</dbReference>
<dbReference type="GO" id="GO:0005524">
    <property type="term" value="F:ATP binding"/>
    <property type="evidence" value="ECO:0007669"/>
    <property type="project" value="UniProtKB-KW"/>
</dbReference>
<reference evidence="6" key="1">
    <citation type="journal article" date="2014" name="Front. Microbiol.">
        <title>High frequency of phylogenetically diverse reductive dehalogenase-homologous genes in deep subseafloor sedimentary metagenomes.</title>
        <authorList>
            <person name="Kawai M."/>
            <person name="Futagami T."/>
            <person name="Toyoda A."/>
            <person name="Takaki Y."/>
            <person name="Nishi S."/>
            <person name="Hori S."/>
            <person name="Arai W."/>
            <person name="Tsubouchi T."/>
            <person name="Morono Y."/>
            <person name="Uchiyama I."/>
            <person name="Ito T."/>
            <person name="Fujiyama A."/>
            <person name="Inagaki F."/>
            <person name="Takami H."/>
        </authorList>
    </citation>
    <scope>NUCLEOTIDE SEQUENCE</scope>
    <source>
        <strain evidence="6">Expedition CK06-06</strain>
    </source>
</reference>
<evidence type="ECO:0000259" key="5">
    <source>
        <dbReference type="Pfam" id="PF00501"/>
    </source>
</evidence>
<dbReference type="Gene3D" id="3.40.50.980">
    <property type="match status" value="1"/>
</dbReference>
<feature type="domain" description="AMP-dependent synthetase/ligase" evidence="5">
    <location>
        <begin position="2"/>
        <end position="98"/>
    </location>
</feature>
<comment type="caution">
    <text evidence="6">The sequence shown here is derived from an EMBL/GenBank/DDBJ whole genome shotgun (WGS) entry which is preliminary data.</text>
</comment>
<evidence type="ECO:0000256" key="2">
    <source>
        <dbReference type="ARBA" id="ARBA00022598"/>
    </source>
</evidence>
<comment type="similarity">
    <text evidence="1">Belongs to the ATP-dependent AMP-binding enzyme family.</text>
</comment>
<organism evidence="6">
    <name type="scientific">marine sediment metagenome</name>
    <dbReference type="NCBI Taxonomy" id="412755"/>
    <lineage>
        <taxon>unclassified sequences</taxon>
        <taxon>metagenomes</taxon>
        <taxon>ecological metagenomes</taxon>
    </lineage>
</organism>
<dbReference type="GO" id="GO:0005886">
    <property type="term" value="C:plasma membrane"/>
    <property type="evidence" value="ECO:0007669"/>
    <property type="project" value="TreeGrafter"/>
</dbReference>
<gene>
    <name evidence="6" type="ORF">S01H4_63468</name>
</gene>
<dbReference type="PANTHER" id="PTHR43107">
    <property type="entry name" value="LONG-CHAIN FATTY ACID TRANSPORT PROTEIN"/>
    <property type="match status" value="1"/>
</dbReference>
<name>X1D2B4_9ZZZZ</name>
<accession>X1D2B4</accession>
<keyword evidence="4" id="KW-0067">ATP-binding</keyword>
<dbReference type="EMBL" id="BART01038180">
    <property type="protein sequence ID" value="GAH14911.1"/>
    <property type="molecule type" value="Genomic_DNA"/>
</dbReference>
<protein>
    <recommendedName>
        <fullName evidence="5">AMP-dependent synthetase/ligase domain-containing protein</fullName>
    </recommendedName>
</protein>
<proteinExistence type="inferred from homology"/>
<evidence type="ECO:0000256" key="1">
    <source>
        <dbReference type="ARBA" id="ARBA00006432"/>
    </source>
</evidence>
<feature type="non-terminal residue" evidence="6">
    <location>
        <position position="1"/>
    </location>
</feature>
<dbReference type="GO" id="GO:0004467">
    <property type="term" value="F:long-chain fatty acid-CoA ligase activity"/>
    <property type="evidence" value="ECO:0007669"/>
    <property type="project" value="TreeGrafter"/>
</dbReference>
<keyword evidence="2" id="KW-0436">Ligase</keyword>
<evidence type="ECO:0000256" key="3">
    <source>
        <dbReference type="ARBA" id="ARBA00022741"/>
    </source>
</evidence>